<dbReference type="InterPro" id="IPR006638">
    <property type="entry name" value="Elp3/MiaA/NifB-like_rSAM"/>
</dbReference>
<dbReference type="InterPro" id="IPR006158">
    <property type="entry name" value="Cobalamin-bd"/>
</dbReference>
<evidence type="ECO:0000256" key="3">
    <source>
        <dbReference type="ARBA" id="ARBA00022723"/>
    </source>
</evidence>
<dbReference type="GO" id="GO:0046872">
    <property type="term" value="F:metal ion binding"/>
    <property type="evidence" value="ECO:0007669"/>
    <property type="project" value="UniProtKB-KW"/>
</dbReference>
<evidence type="ECO:0000313" key="9">
    <source>
        <dbReference type="Proteomes" id="UP001237207"/>
    </source>
</evidence>
<dbReference type="InterPro" id="IPR034466">
    <property type="entry name" value="Methyltransferase_Class_B"/>
</dbReference>
<evidence type="ECO:0000259" key="6">
    <source>
        <dbReference type="PROSITE" id="PS51332"/>
    </source>
</evidence>
<organism evidence="8 9">
    <name type="scientific">Oikeobacillus pervagus</name>
    <dbReference type="NCBI Taxonomy" id="1325931"/>
    <lineage>
        <taxon>Bacteria</taxon>
        <taxon>Bacillati</taxon>
        <taxon>Bacillota</taxon>
        <taxon>Bacilli</taxon>
        <taxon>Bacillales</taxon>
        <taxon>Bacillaceae</taxon>
        <taxon>Oikeobacillus</taxon>
    </lineage>
</organism>
<dbReference type="CDD" id="cd02068">
    <property type="entry name" value="radical_SAM_B12_BD"/>
    <property type="match status" value="1"/>
</dbReference>
<keyword evidence="3" id="KW-0479">Metal-binding</keyword>
<dbReference type="PANTHER" id="PTHR43409">
    <property type="entry name" value="ANAEROBIC MAGNESIUM-PROTOPORPHYRIN IX MONOMETHYL ESTER CYCLASE-RELATED"/>
    <property type="match status" value="1"/>
</dbReference>
<evidence type="ECO:0000256" key="5">
    <source>
        <dbReference type="ARBA" id="ARBA00023014"/>
    </source>
</evidence>
<dbReference type="AlphaFoldDB" id="A0AAJ1T434"/>
<dbReference type="Pfam" id="PF04055">
    <property type="entry name" value="Radical_SAM"/>
    <property type="match status" value="1"/>
</dbReference>
<dbReference type="PANTHER" id="PTHR43409:SF16">
    <property type="entry name" value="SLR0320 PROTEIN"/>
    <property type="match status" value="1"/>
</dbReference>
<evidence type="ECO:0000256" key="2">
    <source>
        <dbReference type="ARBA" id="ARBA00022691"/>
    </source>
</evidence>
<proteinExistence type="predicted"/>
<evidence type="ECO:0000259" key="7">
    <source>
        <dbReference type="PROSITE" id="PS51918"/>
    </source>
</evidence>
<dbReference type="InterPro" id="IPR051198">
    <property type="entry name" value="BchE-like"/>
</dbReference>
<name>A0AAJ1T434_9BACI</name>
<keyword evidence="9" id="KW-1185">Reference proteome</keyword>
<comment type="cofactor">
    <cofactor evidence="1">
        <name>[4Fe-4S] cluster</name>
        <dbReference type="ChEBI" id="CHEBI:49883"/>
    </cofactor>
</comment>
<feature type="domain" description="B12-binding" evidence="6">
    <location>
        <begin position="1"/>
        <end position="133"/>
    </location>
</feature>
<dbReference type="InterPro" id="IPR036724">
    <property type="entry name" value="Cobalamin-bd_sf"/>
</dbReference>
<gene>
    <name evidence="8" type="ORF">J2S13_001248</name>
</gene>
<dbReference type="SUPFAM" id="SSF102114">
    <property type="entry name" value="Radical SAM enzymes"/>
    <property type="match status" value="1"/>
</dbReference>
<protein>
    <submittedName>
        <fullName evidence="8">Radical SAM superfamily enzyme YgiQ (UPF0313 family)</fullName>
    </submittedName>
</protein>
<dbReference type="SUPFAM" id="SSF52242">
    <property type="entry name" value="Cobalamin (vitamin B12)-binding domain"/>
    <property type="match status" value="1"/>
</dbReference>
<evidence type="ECO:0000256" key="4">
    <source>
        <dbReference type="ARBA" id="ARBA00023004"/>
    </source>
</evidence>
<dbReference type="Gene3D" id="3.40.50.280">
    <property type="entry name" value="Cobalamin-binding domain"/>
    <property type="match status" value="1"/>
</dbReference>
<dbReference type="CDD" id="cd01335">
    <property type="entry name" value="Radical_SAM"/>
    <property type="match status" value="1"/>
</dbReference>
<dbReference type="EMBL" id="JAUSUC010000011">
    <property type="protein sequence ID" value="MDQ0214851.1"/>
    <property type="molecule type" value="Genomic_DNA"/>
</dbReference>
<dbReference type="SMART" id="SM00729">
    <property type="entry name" value="Elp3"/>
    <property type="match status" value="1"/>
</dbReference>
<dbReference type="SFLD" id="SFLDG01082">
    <property type="entry name" value="B12-binding_domain_containing"/>
    <property type="match status" value="1"/>
</dbReference>
<dbReference type="Pfam" id="PF13311">
    <property type="entry name" value="DUF4080"/>
    <property type="match status" value="1"/>
</dbReference>
<dbReference type="PROSITE" id="PS51918">
    <property type="entry name" value="RADICAL_SAM"/>
    <property type="match status" value="1"/>
</dbReference>
<comment type="caution">
    <text evidence="8">The sequence shown here is derived from an EMBL/GenBank/DDBJ whole genome shotgun (WGS) entry which is preliminary data.</text>
</comment>
<keyword evidence="4" id="KW-0408">Iron</keyword>
<evidence type="ECO:0000313" key="8">
    <source>
        <dbReference type="EMBL" id="MDQ0214851.1"/>
    </source>
</evidence>
<dbReference type="InterPro" id="IPR007197">
    <property type="entry name" value="rSAM"/>
</dbReference>
<sequence>MNVVVSTLNAKFIHTNLAIRYLKAYAEPDYKLLITEYTIKDPVINIVTDLYQKKPDVIGFSCYIWNIEETIKVIQMLRKIMPNVVIILGGPEVTYDVPDWLKKIPEIDFIVIGEGEQTFKQLLDELSGEQKFEQISGIGYMKNGQTQINPQRNKLDLREMPSPFRFEEDLSQLSKRVTYIETSRGCPFSCQFCLSSIEVGVRYFNREKIKEDIRFLMKHGAKTIKFVDRTFNISRSYAMDIFQFLIDEHLPGTVFQFEITADIMRPEVIDFLNREAPPGLFRFEIGVQSTNDLTNELVMRKQNFKKLTRTVNMVKEGKKIDQHLDLIAGLPEEDYHSFRKTFNDVFALRPEELQLGFLKMLRGTGLRIRAREHDYIYMDHSPYEILQNNVLSFEDIIKIKQVEDVLEKYWNDHRMDQTIEYLVSDEFDTPFDFFQSFGTYWEGQGWSKIGHQMEDLFKRLLHYIETKGSENLPIIKGLLKYDYLMKHRYKPRKTWWEPTLSKKERSMMYKQILHRPESLGESFATLKFSEKELFKHTVIEKFPFDIHTYLTNRKIVCQPSYVLVYYEISTGNPVAFFVPDELENYIAF</sequence>
<dbReference type="SFLD" id="SFLDG01123">
    <property type="entry name" value="methyltransferase_(Class_B)"/>
    <property type="match status" value="1"/>
</dbReference>
<dbReference type="PROSITE" id="PS51332">
    <property type="entry name" value="B12_BINDING"/>
    <property type="match status" value="1"/>
</dbReference>
<accession>A0AAJ1T434</accession>
<dbReference type="GO" id="GO:0031419">
    <property type="term" value="F:cobalamin binding"/>
    <property type="evidence" value="ECO:0007669"/>
    <property type="project" value="InterPro"/>
</dbReference>
<dbReference type="Pfam" id="PF02310">
    <property type="entry name" value="B12-binding"/>
    <property type="match status" value="1"/>
</dbReference>
<dbReference type="SFLD" id="SFLDS00029">
    <property type="entry name" value="Radical_SAM"/>
    <property type="match status" value="1"/>
</dbReference>
<keyword evidence="2" id="KW-0949">S-adenosyl-L-methionine</keyword>
<dbReference type="Gene3D" id="3.80.30.20">
    <property type="entry name" value="tm_1862 like domain"/>
    <property type="match status" value="1"/>
</dbReference>
<reference evidence="8" key="1">
    <citation type="submission" date="2023-07" db="EMBL/GenBank/DDBJ databases">
        <title>Genomic Encyclopedia of Type Strains, Phase IV (KMG-IV): sequencing the most valuable type-strain genomes for metagenomic binning, comparative biology and taxonomic classification.</title>
        <authorList>
            <person name="Goeker M."/>
        </authorList>
    </citation>
    <scope>NUCLEOTIDE SEQUENCE</scope>
    <source>
        <strain evidence="8">DSM 23947</strain>
    </source>
</reference>
<dbReference type="InterPro" id="IPR058240">
    <property type="entry name" value="rSAM_sf"/>
</dbReference>
<dbReference type="InterPro" id="IPR023404">
    <property type="entry name" value="rSAM_horseshoe"/>
</dbReference>
<evidence type="ECO:0000256" key="1">
    <source>
        <dbReference type="ARBA" id="ARBA00001966"/>
    </source>
</evidence>
<dbReference type="GO" id="GO:0005829">
    <property type="term" value="C:cytosol"/>
    <property type="evidence" value="ECO:0007669"/>
    <property type="project" value="TreeGrafter"/>
</dbReference>
<dbReference type="GO" id="GO:0003824">
    <property type="term" value="F:catalytic activity"/>
    <property type="evidence" value="ECO:0007669"/>
    <property type="project" value="InterPro"/>
</dbReference>
<keyword evidence="5" id="KW-0411">Iron-sulfur</keyword>
<dbReference type="GO" id="GO:0051539">
    <property type="term" value="F:4 iron, 4 sulfur cluster binding"/>
    <property type="evidence" value="ECO:0007669"/>
    <property type="project" value="UniProtKB-KW"/>
</dbReference>
<dbReference type="RefSeq" id="WP_307256843.1">
    <property type="nucleotide sequence ID" value="NZ_JAUSUC010000011.1"/>
</dbReference>
<dbReference type="InterPro" id="IPR025288">
    <property type="entry name" value="DUF4080"/>
</dbReference>
<dbReference type="Proteomes" id="UP001237207">
    <property type="component" value="Unassembled WGS sequence"/>
</dbReference>
<feature type="domain" description="Radical SAM core" evidence="7">
    <location>
        <begin position="172"/>
        <end position="403"/>
    </location>
</feature>